<name>A0A4Y2DK62_ARAVE</name>
<comment type="caution">
    <text evidence="2">The sequence shown here is derived from an EMBL/GenBank/DDBJ whole genome shotgun (WGS) entry which is preliminary data.</text>
</comment>
<accession>A0A4Y2DK62</accession>
<feature type="region of interest" description="Disordered" evidence="1">
    <location>
        <begin position="1"/>
        <end position="33"/>
    </location>
</feature>
<proteinExistence type="predicted"/>
<gene>
    <name evidence="2" type="ORF">AVEN_108592_1</name>
</gene>
<reference evidence="2 3" key="1">
    <citation type="journal article" date="2019" name="Sci. Rep.">
        <title>Orb-weaving spider Araneus ventricosus genome elucidates the spidroin gene catalogue.</title>
        <authorList>
            <person name="Kono N."/>
            <person name="Nakamura H."/>
            <person name="Ohtoshi R."/>
            <person name="Moran D.A.P."/>
            <person name="Shinohara A."/>
            <person name="Yoshida Y."/>
            <person name="Fujiwara M."/>
            <person name="Mori M."/>
            <person name="Tomita M."/>
            <person name="Arakawa K."/>
        </authorList>
    </citation>
    <scope>NUCLEOTIDE SEQUENCE [LARGE SCALE GENOMIC DNA]</scope>
</reference>
<feature type="compositionally biased region" description="Basic and acidic residues" evidence="1">
    <location>
        <begin position="206"/>
        <end position="216"/>
    </location>
</feature>
<organism evidence="2 3">
    <name type="scientific">Araneus ventricosus</name>
    <name type="common">Orbweaver spider</name>
    <name type="synonym">Epeira ventricosa</name>
    <dbReference type="NCBI Taxonomy" id="182803"/>
    <lineage>
        <taxon>Eukaryota</taxon>
        <taxon>Metazoa</taxon>
        <taxon>Ecdysozoa</taxon>
        <taxon>Arthropoda</taxon>
        <taxon>Chelicerata</taxon>
        <taxon>Arachnida</taxon>
        <taxon>Araneae</taxon>
        <taxon>Araneomorphae</taxon>
        <taxon>Entelegynae</taxon>
        <taxon>Araneoidea</taxon>
        <taxon>Araneidae</taxon>
        <taxon>Araneus</taxon>
    </lineage>
</organism>
<keyword evidence="3" id="KW-1185">Reference proteome</keyword>
<dbReference type="OrthoDB" id="10022108at2759"/>
<feature type="compositionally biased region" description="Basic residues" evidence="1">
    <location>
        <begin position="217"/>
        <end position="236"/>
    </location>
</feature>
<dbReference type="EMBL" id="BGPR01000367">
    <property type="protein sequence ID" value="GBM15995.1"/>
    <property type="molecule type" value="Genomic_DNA"/>
</dbReference>
<feature type="region of interest" description="Disordered" evidence="1">
    <location>
        <begin position="189"/>
        <end position="236"/>
    </location>
</feature>
<evidence type="ECO:0000256" key="1">
    <source>
        <dbReference type="SAM" id="MobiDB-lite"/>
    </source>
</evidence>
<dbReference type="Proteomes" id="UP000499080">
    <property type="component" value="Unassembled WGS sequence"/>
</dbReference>
<evidence type="ECO:0000313" key="2">
    <source>
        <dbReference type="EMBL" id="GBM15995.1"/>
    </source>
</evidence>
<protein>
    <submittedName>
        <fullName evidence="2">Uncharacterized protein</fullName>
    </submittedName>
</protein>
<dbReference type="AlphaFoldDB" id="A0A4Y2DK62"/>
<evidence type="ECO:0000313" key="3">
    <source>
        <dbReference type="Proteomes" id="UP000499080"/>
    </source>
</evidence>
<sequence>MAAPKGNSNMALTSDSLVGQRSATSDSVTTKGLGSTVLTNVPVGPGRIDVPVKFGQSNPFALPQAVIPASVVDTEGAPSLRKAGYIGFGLTSVFPPGMSWGDTPYPSSLAAARLPITVEPANTTATQIPSVVTSSSAAQADSVLVTAKDMLLDLTSHPAPETPSMDADTEKSLVLGTPQRLQEGLFQYGREGDLPPSMVDPLTFPNEDRMDDETKPGLKRKPDKVRDRKKKLSRKKKEGAVNTLLFDHSSSGSDRTVIVSDSQIEVTIEEDGDALEVPPTSVLPLSVTCGPDSIVPGDRYSRAEYSLEHTGVCPWIHKLTDEFFKVYRKPLERLEHMDEFLKVISEVFVDITGRLEQFESIKHRLEKLEAAQAKPSYSQVAGAPLFSVGASGSGVTYSETLPAPPVSDPHRLQVPQQHIELVPERAKSKPLLKPRQESPTVLVSPLGDALNSSKELKSLLEAHISPRQLGLKVLACLPAADNGVIVKLHTADMATILETHINGHSELNGVCRARAPRRPQPKILIYDVPTLAGDREEQENSFLGKLRSSNSFPEGSVSVLSTVR</sequence>